<feature type="compositionally biased region" description="Acidic residues" evidence="1">
    <location>
        <begin position="1549"/>
        <end position="1565"/>
    </location>
</feature>
<dbReference type="Proteomes" id="UP000663760">
    <property type="component" value="Chromosome 15"/>
</dbReference>
<feature type="compositionally biased region" description="Basic and acidic residues" evidence="1">
    <location>
        <begin position="796"/>
        <end position="812"/>
    </location>
</feature>
<feature type="compositionally biased region" description="Polar residues" evidence="1">
    <location>
        <begin position="1510"/>
        <end position="1520"/>
    </location>
</feature>
<gene>
    <name evidence="3" type="ORF">SI8410_15019731</name>
</gene>
<feature type="compositionally biased region" description="Basic and acidic residues" evidence="1">
    <location>
        <begin position="1582"/>
        <end position="1591"/>
    </location>
</feature>
<dbReference type="InterPro" id="IPR036047">
    <property type="entry name" value="F-box-like_dom_sf"/>
</dbReference>
<feature type="region of interest" description="Disordered" evidence="1">
    <location>
        <begin position="1314"/>
        <end position="1344"/>
    </location>
</feature>
<feature type="compositionally biased region" description="Basic and acidic residues" evidence="1">
    <location>
        <begin position="85"/>
        <end position="101"/>
    </location>
</feature>
<dbReference type="CDD" id="cd10531">
    <property type="entry name" value="SET_SETD2-like"/>
    <property type="match status" value="1"/>
</dbReference>
<dbReference type="PANTHER" id="PTHR46655:SF1">
    <property type="entry name" value="HISTONE-LYSINE N-METHYLTRANSFERASE ATXR3"/>
    <property type="match status" value="1"/>
</dbReference>
<dbReference type="OrthoDB" id="308383at2759"/>
<dbReference type="SMART" id="SM00317">
    <property type="entry name" value="SET"/>
    <property type="match status" value="1"/>
</dbReference>
<feature type="compositionally biased region" description="Pro residues" evidence="1">
    <location>
        <begin position="490"/>
        <end position="509"/>
    </location>
</feature>
<dbReference type="Pfam" id="PF25531">
    <property type="entry name" value="GYF_ATXR3"/>
    <property type="match status" value="1"/>
</dbReference>
<dbReference type="InterPro" id="IPR057851">
    <property type="entry name" value="ATXR3_GYF"/>
</dbReference>
<feature type="compositionally biased region" description="Basic and acidic residues" evidence="1">
    <location>
        <begin position="311"/>
        <end position="326"/>
    </location>
</feature>
<feature type="compositionally biased region" description="Basic and acidic residues" evidence="1">
    <location>
        <begin position="41"/>
        <end position="71"/>
    </location>
</feature>
<dbReference type="InterPro" id="IPR001214">
    <property type="entry name" value="SET_dom"/>
</dbReference>
<accession>A0A7I8LG81</accession>
<feature type="region of interest" description="Disordered" evidence="1">
    <location>
        <begin position="878"/>
        <end position="926"/>
    </location>
</feature>
<feature type="compositionally biased region" description="Basic and acidic residues" evidence="1">
    <location>
        <begin position="465"/>
        <end position="489"/>
    </location>
</feature>
<feature type="region of interest" description="Disordered" evidence="1">
    <location>
        <begin position="1541"/>
        <end position="1593"/>
    </location>
</feature>
<dbReference type="InterPro" id="IPR045606">
    <property type="entry name" value="ATXR3_C"/>
</dbReference>
<dbReference type="PANTHER" id="PTHR46655">
    <property type="entry name" value="HISTONE-LYSINE N-METHYLTRANSFERASE ATXR3"/>
    <property type="match status" value="1"/>
</dbReference>
<feature type="compositionally biased region" description="Basic and acidic residues" evidence="1">
    <location>
        <begin position="423"/>
        <end position="457"/>
    </location>
</feature>
<dbReference type="InterPro" id="IPR046341">
    <property type="entry name" value="SET_dom_sf"/>
</dbReference>
<feature type="region of interest" description="Disordered" evidence="1">
    <location>
        <begin position="1489"/>
        <end position="1524"/>
    </location>
</feature>
<feature type="compositionally biased region" description="Basic and acidic residues" evidence="1">
    <location>
        <begin position="276"/>
        <end position="292"/>
    </location>
</feature>
<reference evidence="3" key="1">
    <citation type="submission" date="2020-02" db="EMBL/GenBank/DDBJ databases">
        <authorList>
            <person name="Scholz U."/>
            <person name="Mascher M."/>
            <person name="Fiebig A."/>
        </authorList>
    </citation>
    <scope>NUCLEOTIDE SEQUENCE</scope>
</reference>
<dbReference type="InterPro" id="IPR025640">
    <property type="entry name" value="GYF_2"/>
</dbReference>
<name>A0A7I8LG81_SPIIN</name>
<dbReference type="PROSITE" id="PS50280">
    <property type="entry name" value="SET"/>
    <property type="match status" value="1"/>
</dbReference>
<feature type="region of interest" description="Disordered" evidence="1">
    <location>
        <begin position="1105"/>
        <end position="1131"/>
    </location>
</feature>
<feature type="domain" description="SET" evidence="2">
    <location>
        <begin position="1777"/>
        <end position="1916"/>
    </location>
</feature>
<feature type="region of interest" description="Disordered" evidence="1">
    <location>
        <begin position="996"/>
        <end position="1017"/>
    </location>
</feature>
<dbReference type="Pfam" id="PF14237">
    <property type="entry name" value="GYF_2"/>
    <property type="match status" value="1"/>
</dbReference>
<dbReference type="EMBL" id="LR746278">
    <property type="protein sequence ID" value="CAA7409053.1"/>
    <property type="molecule type" value="Genomic_DNA"/>
</dbReference>
<evidence type="ECO:0000313" key="4">
    <source>
        <dbReference type="Proteomes" id="UP000663760"/>
    </source>
</evidence>
<dbReference type="Gene3D" id="2.170.270.10">
    <property type="entry name" value="SET domain"/>
    <property type="match status" value="1"/>
</dbReference>
<feature type="compositionally biased region" description="Low complexity" evidence="1">
    <location>
        <begin position="294"/>
        <end position="308"/>
    </location>
</feature>
<dbReference type="Pfam" id="PF00856">
    <property type="entry name" value="SET"/>
    <property type="match status" value="1"/>
</dbReference>
<evidence type="ECO:0000259" key="2">
    <source>
        <dbReference type="PROSITE" id="PS50280"/>
    </source>
</evidence>
<dbReference type="SUPFAM" id="SSF82199">
    <property type="entry name" value="SET domain"/>
    <property type="match status" value="1"/>
</dbReference>
<evidence type="ECO:0000256" key="1">
    <source>
        <dbReference type="SAM" id="MobiDB-lite"/>
    </source>
</evidence>
<dbReference type="CDD" id="cd09917">
    <property type="entry name" value="F-box_SF"/>
    <property type="match status" value="1"/>
</dbReference>
<feature type="compositionally biased region" description="Polar residues" evidence="1">
    <location>
        <begin position="902"/>
        <end position="926"/>
    </location>
</feature>
<feature type="compositionally biased region" description="Acidic residues" evidence="1">
    <location>
        <begin position="1122"/>
        <end position="1131"/>
    </location>
</feature>
<sequence>MGDGAVVCMPSQQQHLAERFPVSEASWGGRVFGCVPERKMKEPEKELAEKPEETSVKEELEKGEFAPERLRQGGPGSWEQQTNGELEKGEFVPEMGHRGELEMGEFVPDEWQRLEEDKLEHESGRARRSELEKGELVPDKGRKGERENSQEDYYRRKVGGSRRESEQRNCEKGEFVRDKRQKGDRRRTPDDFHRRKEGGSRIDGEQRKRSSLKSESGNNDVRSDSGSHKHEVSNGKYHGKDHNTTSSQKKHCIESENSTRKHHGEFRGSSAPKGRRISEENTSRSGHQDKLHGSSTVSSRSSSTNKYSSSRRHDSPLPSRAHDRHAQKPASSVQNRHDPAHQHNHRNRSPVYPDRSPCDQQERTPSCLERSPNDRGRHRDYRDRTPSFRDRSPHDRVRHHGHRDRTPSNSDRSPQNSGQVQEAIRKGGSSEKHHGRREEKPRRREPDVKDSAKHSSLRESSSSTRPDKVAEGKPDKEKTSQKNIADYRELPPPPPVSPPPLPPPPPPPSNGFLEDHLSMEEDMDICDTPPHAAPMMEQNLGKWYYLDDFGLERGPSKLADLKRLVEEGVLPSDHLIKHFDSDRWVTVENATSPLVSVSLTSIVSDAVTQMVSPPEASGNMSIDAADVAHEKSVLTVQPEMHLKNDWDHPEPMEDFQIDQRVEALLDGHDIIPGRELETIGEALKVTFEHVEWEKWGHSEGFTRSRAHASEIPRQSREDGTSRPPEGLPRESFEMRFIPPSEKDLTFPNSDSSDWFAGRWSCKGGDWRRNDDNSNDRCQKRKLVLNEGYPLCQMPKSGEDPRWHGKDDLSSSSKKLDLPTWAFSWIDDKNENANDSTKGMLPGRGSQIKNTAIRGVKGTVLPVVRINACVVRDHTFCSEPRPKVKSNERHSRSSRSHSAGGDKSSSAEVTSQSKNVPQSDSSIKNSGNVKIPKDRICTIDELSVHVGGWYYLDGAGREHGPFSFSELQDLVAKGAILKHSSVFRKADNVWIPVTKGNKTSEAASHQDERGPLANRSTSNSVSHNLVDVLSFNNSHPQYIGYTRGKLHELVMKSYKSREFAAAINEVLDPWINAKQPKKEMEKHFPFNSSITKSSVVLSHDLPNADGSGSYGHVGKRARRLVDESDEDREQEDNYLTCGKNELSFEDLWGERALDEEISMRCPGESWGMLSSHILARIFHFLRTDTKSLILSAATCKHWRAAVQTYKNICKQVDLSFLGSSCTDSVFQSIMSGYDKNNISSMKLSRCSNISATALEEILQSFTSITSIDIRGCNQFKELILLFQNVKWIKSRSSQNIKNLDESYSKTRSLKWITDKSFPSSRPSKEAISDRDDLGNSKDPGVHTFRQGYYKRTRVPDALKSSSALTRHAQLRQLLRKKSVTAYRKMEEFIGLRLKEIMKGNTFEFFVPRVAEIEDKIRNGHYGRHGLNSVKEDISRMCRDALKVKKKGDSGEMRQIIMLFCQLAKKLESSKSSHKYDEMPRSLRDRLEAGLSEVSKHRRKYSRNVSDKKGINKSTKSSSSANGGIDYESSAIDQEIKKSLSKLNRRHMDSESETSEENDLTEYDTVSDSDGKTSDTESELDSQLEGRTDDGKDSSLIWEESLDSIADDREWGARMTKASLVPPVTRKYEVIDQYLIVADEEEVKRKMAVALPEDYEEKLRAQKSGLDESDMQIPEVKDYKPRKMLGVEVIEQEVYGIDPYTHNLLLDSMPDEADWPLVEKQNFIEEVLLRALNKQARHLTGSGSTPMIYHLKSVLEEIKKTAEEGDESRLVKLSNAILKAMQSRPDDNYVAYRKGLGVVCNKDGGFGEDDFVVEFLGEVYPAWKWFEKQDGIRSLQKNNKDPAPEFYNIYLERPKGDRDGYDLVVVDAMHKANYASRICHSCRPNCEAKVTAVDGQYQIGIYALRPIAFGEEITFDYNSVTESKEEYEASVCLCGSQVCRGSYLNLTGEDAFHNVLKERHGLLDRHKLMLESCEANFVSQEDYIDLGRAGLGTCLLAALPDWLIAYSARLVRFMNFERTKLPEEILKHNLEEKRKFFTDICLETEKIEAENQAEGVYNQRLQNLALTLDKVRYVMRCAFGDPKKAPPPLERVGPEMLVASLWTAEDSLVEELLQCLSPHLEPPALDELRAKVKARSPSGPDLPAELRKSLVWLRDELRAMPCSHRSRNDAAADLIHLYAHTKCFFRVREYKAVKSPPVYISPLDLGPKYVEKMGPGFQEYCKSYGENYCLGQLIFWHNQTSAEPDCSLARARRGCLVLPDVASFYASSSQRPPAETLYGPRTVRFMLARMEKQAQRPWPKDQIWLFRGSPRVLGSPMLDAVLSASPLDRDMIHWLKTRPPVFHDLS</sequence>
<feature type="compositionally biased region" description="Basic and acidic residues" evidence="1">
    <location>
        <begin position="702"/>
        <end position="720"/>
    </location>
</feature>
<feature type="compositionally biased region" description="Basic and acidic residues" evidence="1">
    <location>
        <begin position="221"/>
        <end position="243"/>
    </location>
</feature>
<evidence type="ECO:0000313" key="3">
    <source>
        <dbReference type="EMBL" id="CAA7409053.1"/>
    </source>
</evidence>
<feature type="compositionally biased region" description="Basic and acidic residues" evidence="1">
    <location>
        <begin position="110"/>
        <end position="178"/>
    </location>
</feature>
<feature type="compositionally biased region" description="Basic and acidic residues" evidence="1">
    <location>
        <begin position="371"/>
        <end position="395"/>
    </location>
</feature>
<feature type="compositionally biased region" description="Basic and acidic residues" evidence="1">
    <location>
        <begin position="878"/>
        <end position="890"/>
    </location>
</feature>
<dbReference type="Pfam" id="PF19633">
    <property type="entry name" value="SDG2_C"/>
    <property type="match status" value="1"/>
</dbReference>
<keyword evidence="4" id="KW-1185">Reference proteome</keyword>
<feature type="compositionally biased region" description="Polar residues" evidence="1">
    <location>
        <begin position="407"/>
        <end position="420"/>
    </location>
</feature>
<feature type="region of interest" description="Disordered" evidence="1">
    <location>
        <begin position="41"/>
        <end position="514"/>
    </location>
</feature>
<protein>
    <recommendedName>
        <fullName evidence="2">SET domain-containing protein</fullName>
    </recommendedName>
</protein>
<organism evidence="3 4">
    <name type="scientific">Spirodela intermedia</name>
    <name type="common">Intermediate duckweed</name>
    <dbReference type="NCBI Taxonomy" id="51605"/>
    <lineage>
        <taxon>Eukaryota</taxon>
        <taxon>Viridiplantae</taxon>
        <taxon>Streptophyta</taxon>
        <taxon>Embryophyta</taxon>
        <taxon>Tracheophyta</taxon>
        <taxon>Spermatophyta</taxon>
        <taxon>Magnoliopsida</taxon>
        <taxon>Liliopsida</taxon>
        <taxon>Araceae</taxon>
        <taxon>Lemnoideae</taxon>
        <taxon>Spirodela</taxon>
    </lineage>
</organism>
<feature type="region of interest" description="Disordered" evidence="1">
    <location>
        <begin position="702"/>
        <end position="731"/>
    </location>
</feature>
<feature type="compositionally biased region" description="Basic and acidic residues" evidence="1">
    <location>
        <begin position="186"/>
        <end position="208"/>
    </location>
</feature>
<dbReference type="InterPro" id="IPR032675">
    <property type="entry name" value="LRR_dom_sf"/>
</dbReference>
<feature type="compositionally biased region" description="Basic and acidic residues" evidence="1">
    <location>
        <begin position="1321"/>
        <end position="1334"/>
    </location>
</feature>
<feature type="region of interest" description="Disordered" evidence="1">
    <location>
        <begin position="793"/>
        <end position="812"/>
    </location>
</feature>
<proteinExistence type="predicted"/>
<dbReference type="Gene3D" id="3.80.10.10">
    <property type="entry name" value="Ribonuclease Inhibitor"/>
    <property type="match status" value="1"/>
</dbReference>
<dbReference type="SUPFAM" id="SSF81383">
    <property type="entry name" value="F-box domain"/>
    <property type="match status" value="1"/>
</dbReference>